<dbReference type="AlphaFoldDB" id="A0A453T8J5"/>
<proteinExistence type="predicted"/>
<dbReference type="EnsemblPlants" id="AET7Gv21286200.56">
    <property type="protein sequence ID" value="AET7Gv21286200.56"/>
    <property type="gene ID" value="AET7Gv21286200"/>
</dbReference>
<protein>
    <submittedName>
        <fullName evidence="1">Uncharacterized protein</fullName>
    </submittedName>
</protein>
<evidence type="ECO:0000313" key="2">
    <source>
        <dbReference type="Proteomes" id="UP000015105"/>
    </source>
</evidence>
<sequence>MSFSNDFCSADLKLWELFHFPPNPYHGCELELERGVATFLSH</sequence>
<dbReference type="Proteomes" id="UP000015105">
    <property type="component" value="Chromosome 7D"/>
</dbReference>
<evidence type="ECO:0000313" key="1">
    <source>
        <dbReference type="EnsemblPlants" id="AET7Gv21286200.56"/>
    </source>
</evidence>
<reference evidence="2" key="2">
    <citation type="journal article" date="2017" name="Nat. Plants">
        <title>The Aegilops tauschii genome reveals multiple impacts of transposons.</title>
        <authorList>
            <person name="Zhao G."/>
            <person name="Zou C."/>
            <person name="Li K."/>
            <person name="Wang K."/>
            <person name="Li T."/>
            <person name="Gao L."/>
            <person name="Zhang X."/>
            <person name="Wang H."/>
            <person name="Yang Z."/>
            <person name="Liu X."/>
            <person name="Jiang W."/>
            <person name="Mao L."/>
            <person name="Kong X."/>
            <person name="Jiao Y."/>
            <person name="Jia J."/>
        </authorList>
    </citation>
    <scope>NUCLEOTIDE SEQUENCE [LARGE SCALE GENOMIC DNA]</scope>
    <source>
        <strain evidence="2">cv. AL8/78</strain>
    </source>
</reference>
<organism evidence="1 2">
    <name type="scientific">Aegilops tauschii subsp. strangulata</name>
    <name type="common">Goatgrass</name>
    <dbReference type="NCBI Taxonomy" id="200361"/>
    <lineage>
        <taxon>Eukaryota</taxon>
        <taxon>Viridiplantae</taxon>
        <taxon>Streptophyta</taxon>
        <taxon>Embryophyta</taxon>
        <taxon>Tracheophyta</taxon>
        <taxon>Spermatophyta</taxon>
        <taxon>Magnoliopsida</taxon>
        <taxon>Liliopsida</taxon>
        <taxon>Poales</taxon>
        <taxon>Poaceae</taxon>
        <taxon>BOP clade</taxon>
        <taxon>Pooideae</taxon>
        <taxon>Triticodae</taxon>
        <taxon>Triticeae</taxon>
        <taxon>Triticinae</taxon>
        <taxon>Aegilops</taxon>
    </lineage>
</organism>
<reference evidence="1" key="4">
    <citation type="submission" date="2019-03" db="UniProtKB">
        <authorList>
            <consortium name="EnsemblPlants"/>
        </authorList>
    </citation>
    <scope>IDENTIFICATION</scope>
</reference>
<dbReference type="Gramene" id="AET7Gv21286200.56">
    <property type="protein sequence ID" value="AET7Gv21286200.56"/>
    <property type="gene ID" value="AET7Gv21286200"/>
</dbReference>
<accession>A0A453T8J5</accession>
<name>A0A453T8J5_AEGTS</name>
<keyword evidence="2" id="KW-1185">Reference proteome</keyword>
<reference evidence="2" key="1">
    <citation type="journal article" date="2014" name="Science">
        <title>Ancient hybridizations among the ancestral genomes of bread wheat.</title>
        <authorList>
            <consortium name="International Wheat Genome Sequencing Consortium,"/>
            <person name="Marcussen T."/>
            <person name="Sandve S.R."/>
            <person name="Heier L."/>
            <person name="Spannagl M."/>
            <person name="Pfeifer M."/>
            <person name="Jakobsen K.S."/>
            <person name="Wulff B.B."/>
            <person name="Steuernagel B."/>
            <person name="Mayer K.F."/>
            <person name="Olsen O.A."/>
        </authorList>
    </citation>
    <scope>NUCLEOTIDE SEQUENCE [LARGE SCALE GENOMIC DNA]</scope>
    <source>
        <strain evidence="2">cv. AL8/78</strain>
    </source>
</reference>
<reference evidence="1" key="5">
    <citation type="journal article" date="2021" name="G3 (Bethesda)">
        <title>Aegilops tauschii genome assembly Aet v5.0 features greater sequence contiguity and improved annotation.</title>
        <authorList>
            <person name="Wang L."/>
            <person name="Zhu T."/>
            <person name="Rodriguez J.C."/>
            <person name="Deal K.R."/>
            <person name="Dubcovsky J."/>
            <person name="McGuire P.E."/>
            <person name="Lux T."/>
            <person name="Spannagl M."/>
            <person name="Mayer K.F.X."/>
            <person name="Baldrich P."/>
            <person name="Meyers B.C."/>
            <person name="Huo N."/>
            <person name="Gu Y.Q."/>
            <person name="Zhou H."/>
            <person name="Devos K.M."/>
            <person name="Bennetzen J.L."/>
            <person name="Unver T."/>
            <person name="Budak H."/>
            <person name="Gulick P.J."/>
            <person name="Galiba G."/>
            <person name="Kalapos B."/>
            <person name="Nelson D.R."/>
            <person name="Li P."/>
            <person name="You F.M."/>
            <person name="Luo M.C."/>
            <person name="Dvorak J."/>
        </authorList>
    </citation>
    <scope>NUCLEOTIDE SEQUENCE [LARGE SCALE GENOMIC DNA]</scope>
    <source>
        <strain evidence="1">cv. AL8/78</strain>
    </source>
</reference>
<reference evidence="1" key="3">
    <citation type="journal article" date="2017" name="Nature">
        <title>Genome sequence of the progenitor of the wheat D genome Aegilops tauschii.</title>
        <authorList>
            <person name="Luo M.C."/>
            <person name="Gu Y.Q."/>
            <person name="Puiu D."/>
            <person name="Wang H."/>
            <person name="Twardziok S.O."/>
            <person name="Deal K.R."/>
            <person name="Huo N."/>
            <person name="Zhu T."/>
            <person name="Wang L."/>
            <person name="Wang Y."/>
            <person name="McGuire P.E."/>
            <person name="Liu S."/>
            <person name="Long H."/>
            <person name="Ramasamy R.K."/>
            <person name="Rodriguez J.C."/>
            <person name="Van S.L."/>
            <person name="Yuan L."/>
            <person name="Wang Z."/>
            <person name="Xia Z."/>
            <person name="Xiao L."/>
            <person name="Anderson O.D."/>
            <person name="Ouyang S."/>
            <person name="Liang Y."/>
            <person name="Zimin A.V."/>
            <person name="Pertea G."/>
            <person name="Qi P."/>
            <person name="Bennetzen J.L."/>
            <person name="Dai X."/>
            <person name="Dawson M.W."/>
            <person name="Muller H.G."/>
            <person name="Kugler K."/>
            <person name="Rivarola-Duarte L."/>
            <person name="Spannagl M."/>
            <person name="Mayer K.F.X."/>
            <person name="Lu F.H."/>
            <person name="Bevan M.W."/>
            <person name="Leroy P."/>
            <person name="Li P."/>
            <person name="You F.M."/>
            <person name="Sun Q."/>
            <person name="Liu Z."/>
            <person name="Lyons E."/>
            <person name="Wicker T."/>
            <person name="Salzberg S.L."/>
            <person name="Devos K.M."/>
            <person name="Dvorak J."/>
        </authorList>
    </citation>
    <scope>NUCLEOTIDE SEQUENCE [LARGE SCALE GENOMIC DNA]</scope>
    <source>
        <strain evidence="1">cv. AL8/78</strain>
    </source>
</reference>